<dbReference type="SUPFAM" id="SSF48403">
    <property type="entry name" value="Ankyrin repeat"/>
    <property type="match status" value="1"/>
</dbReference>
<evidence type="ECO:0008006" key="3">
    <source>
        <dbReference type="Google" id="ProtNLM"/>
    </source>
</evidence>
<accession>D3B888</accession>
<protein>
    <recommendedName>
        <fullName evidence="3">Ankyrin repeat protein</fullName>
    </recommendedName>
</protein>
<dbReference type="InParanoid" id="D3B888"/>
<dbReference type="EMBL" id="ADBJ01000020">
    <property type="protein sequence ID" value="EFA82256.1"/>
    <property type="molecule type" value="Genomic_DNA"/>
</dbReference>
<reference evidence="1 2" key="1">
    <citation type="journal article" date="2011" name="Genome Res.">
        <title>Phylogeny-wide analysis of social amoeba genomes highlights ancient origins for complex intercellular communication.</title>
        <authorList>
            <person name="Heidel A.J."/>
            <person name="Lawal H.M."/>
            <person name="Felder M."/>
            <person name="Schilde C."/>
            <person name="Helps N.R."/>
            <person name="Tunggal B."/>
            <person name="Rivero F."/>
            <person name="John U."/>
            <person name="Schleicher M."/>
            <person name="Eichinger L."/>
            <person name="Platzer M."/>
            <person name="Noegel A.A."/>
            <person name="Schaap P."/>
            <person name="Gloeckner G."/>
        </authorList>
    </citation>
    <scope>NUCLEOTIDE SEQUENCE [LARGE SCALE GENOMIC DNA]</scope>
    <source>
        <strain evidence="2">ATCC 26659 / Pp 5 / PN500</strain>
    </source>
</reference>
<dbReference type="RefSeq" id="XP_020434373.1">
    <property type="nucleotide sequence ID" value="XM_020575578.1"/>
</dbReference>
<keyword evidence="2" id="KW-1185">Reference proteome</keyword>
<dbReference type="GeneID" id="31360166"/>
<sequence length="787" mass="90893">MTRKELIEQNNVLLKPKHVCNGVVSSAVDRGLLDTDIEPVEIFIKRTELFKYILGVKNIREIILDYVHFDHSLFRCRFRVQSVSDPNWLLWAPDTLLKLAESTTTHDILRLLVSMLESDSETADGQHVRCFFTTQVMEKLISAGASFDLIVSIARLFPNTVNNSILDAAASHNQFQCFIAFLEMFPGELKPTFNTFNCAIVSNDLDILEFLLVNQDRYPIKLFLAVGNAITYKKPKVVELLLKHKVEVNDRSVQAAIDSGNPQLVEALHTHCNQQITSERALISAAKTGNTNLIKLLYRKDLVKNDIQSILYSVVSSTNIEGFEFFLHDISKNTKCLKSLWHAVTSNPYDPTIGCSLEQYHNKQLEMMKYLKKHKYIRTFGFDTSSGNPFILKYLLDNNHLNLTALEIETILDNAIEHSNLPMIQYLYEESRVSVKILQGPSYYSILSTRVSKSKAHQKEYYRHTSEAKDLEIFKYLMKSKLNVNSQDLFNLSMLYKSFLLFLNYEFWSRGSSTFGLQWNQLVPATHYNLKELVQKLIPKQKPYIKAAQMKAISMGHLEIFTILFNDGGGLAVTFKSIAEYFKSDNIKLLDFLYVQCRQEFQEYVKSEKSLKLNDPVTSEYLLARFNPQSHSTSIDSEAIADISQVLFMESEYVASIYDMVEPPRFSQYAIDHAVDRGYMAQIFYIFEKYNVQIRFPQVSMLISASEYGYVELLKYLCTRIAIPVEKRFYQKIEKYNRSTGKSFEIFHQLLLNLKDQQIDNLGGPEKDIYGNVMKNFFDKTFYCVRK</sequence>
<proteinExistence type="predicted"/>
<dbReference type="PANTHER" id="PTHR46586">
    <property type="entry name" value="ANKYRIN REPEAT-CONTAINING PROTEIN"/>
    <property type="match status" value="1"/>
</dbReference>
<dbReference type="AlphaFoldDB" id="D3B888"/>
<comment type="caution">
    <text evidence="1">The sequence shown here is derived from an EMBL/GenBank/DDBJ whole genome shotgun (WGS) entry which is preliminary data.</text>
</comment>
<dbReference type="Proteomes" id="UP000001396">
    <property type="component" value="Unassembled WGS sequence"/>
</dbReference>
<evidence type="ECO:0000313" key="1">
    <source>
        <dbReference type="EMBL" id="EFA82256.1"/>
    </source>
</evidence>
<dbReference type="InterPro" id="IPR036770">
    <property type="entry name" value="Ankyrin_rpt-contain_sf"/>
</dbReference>
<name>D3B888_HETP5</name>
<organism evidence="1 2">
    <name type="scientific">Heterostelium pallidum (strain ATCC 26659 / Pp 5 / PN500)</name>
    <name type="common">Cellular slime mold</name>
    <name type="synonym">Polysphondylium pallidum</name>
    <dbReference type="NCBI Taxonomy" id="670386"/>
    <lineage>
        <taxon>Eukaryota</taxon>
        <taxon>Amoebozoa</taxon>
        <taxon>Evosea</taxon>
        <taxon>Eumycetozoa</taxon>
        <taxon>Dictyostelia</taxon>
        <taxon>Acytosteliales</taxon>
        <taxon>Acytosteliaceae</taxon>
        <taxon>Heterostelium</taxon>
    </lineage>
</organism>
<gene>
    <name evidence="1" type="ORF">PPL_04679</name>
</gene>
<dbReference type="Gene3D" id="1.25.40.20">
    <property type="entry name" value="Ankyrin repeat-containing domain"/>
    <property type="match status" value="1"/>
</dbReference>
<evidence type="ECO:0000313" key="2">
    <source>
        <dbReference type="Proteomes" id="UP000001396"/>
    </source>
</evidence>
<dbReference type="PANTHER" id="PTHR46586:SF1">
    <property type="entry name" value="ANKYRIN REPEAT-CONTAINING PROTEIN"/>
    <property type="match status" value="1"/>
</dbReference>
<dbReference type="InterPro" id="IPR052050">
    <property type="entry name" value="SecEffector_AnkRepeat"/>
</dbReference>